<comment type="caution">
    <text evidence="1">The sequence shown here is derived from an EMBL/GenBank/DDBJ whole genome shotgun (WGS) entry which is preliminary data.</text>
</comment>
<keyword evidence="2" id="KW-1185">Reference proteome</keyword>
<dbReference type="RefSeq" id="WP_125485743.1">
    <property type="nucleotide sequence ID" value="NZ_RSDW01000001.1"/>
</dbReference>
<sequence length="115" mass="12907">MFRIANGTQTTIWAMFEWRRPNCPDGGDWEKKGWWMIPPGQSKVVYGGDLVPLQACSYYYAHGANGAQWAGPITEFVPSTAFDWCANTSSTDARRVGMREICTGNFNNYTLTLTP</sequence>
<evidence type="ECO:0000313" key="2">
    <source>
        <dbReference type="Proteomes" id="UP000269669"/>
    </source>
</evidence>
<dbReference type="Proteomes" id="UP000269669">
    <property type="component" value="Unassembled WGS sequence"/>
</dbReference>
<dbReference type="EMBL" id="RSDW01000001">
    <property type="protein sequence ID" value="RSL17228.1"/>
    <property type="molecule type" value="Genomic_DNA"/>
</dbReference>
<gene>
    <name evidence="1" type="ORF">EDE15_2758</name>
</gene>
<dbReference type="Pfam" id="PF06282">
    <property type="entry name" value="DUF1036"/>
    <property type="match status" value="1"/>
</dbReference>
<dbReference type="InterPro" id="IPR009380">
    <property type="entry name" value="DUF1036"/>
</dbReference>
<organism evidence="1 2">
    <name type="scientific">Edaphobacter aggregans</name>
    <dbReference type="NCBI Taxonomy" id="570835"/>
    <lineage>
        <taxon>Bacteria</taxon>
        <taxon>Pseudomonadati</taxon>
        <taxon>Acidobacteriota</taxon>
        <taxon>Terriglobia</taxon>
        <taxon>Terriglobales</taxon>
        <taxon>Acidobacteriaceae</taxon>
        <taxon>Edaphobacter</taxon>
    </lineage>
</organism>
<protein>
    <submittedName>
        <fullName evidence="1">Uncharacterized protein DUF1036</fullName>
    </submittedName>
</protein>
<reference evidence="1 2" key="1">
    <citation type="submission" date="2018-12" db="EMBL/GenBank/DDBJ databases">
        <title>Sequencing of bacterial isolates from soil warming experiment in Harvard Forest, Massachusetts, USA.</title>
        <authorList>
            <person name="Deangelis K."/>
        </authorList>
    </citation>
    <scope>NUCLEOTIDE SEQUENCE [LARGE SCALE GENOMIC DNA]</scope>
    <source>
        <strain evidence="1 2">EB153</strain>
    </source>
</reference>
<accession>A0A428MJY7</accession>
<dbReference type="OrthoDB" id="427878at2"/>
<proteinExistence type="predicted"/>
<name>A0A428MJY7_9BACT</name>
<dbReference type="AlphaFoldDB" id="A0A428MJY7"/>
<evidence type="ECO:0000313" key="1">
    <source>
        <dbReference type="EMBL" id="RSL17228.1"/>
    </source>
</evidence>